<dbReference type="FunFam" id="3.40.50.300:FF:000425">
    <property type="entry name" value="Probable ABC transporter, ATP-binding subunit"/>
    <property type="match status" value="1"/>
</dbReference>
<dbReference type="InterPro" id="IPR050093">
    <property type="entry name" value="ABC_SmlMolc_Importer"/>
</dbReference>
<keyword evidence="1" id="KW-0813">Transport</keyword>
<reference evidence="6 7" key="1">
    <citation type="submission" date="2014-08" db="EMBL/GenBank/DDBJ databases">
        <title>Complete genome sequence of Corynebacterium ureicelerivorans DSM 45051, a lipophilic and urea-splitting isolate from a blood culture of a septicaemia patient.</title>
        <authorList>
            <person name="Tippelt A."/>
            <person name="Albersmeier A."/>
            <person name="Brinkrolf K."/>
            <person name="Ruckert C."/>
            <person name="Tauch A."/>
        </authorList>
    </citation>
    <scope>NUCLEOTIDE SEQUENCE [LARGE SCALE GENOMIC DNA]</scope>
    <source>
        <strain evidence="6 7">IMMIB RIV-2301</strain>
    </source>
</reference>
<proteinExistence type="predicted"/>
<evidence type="ECO:0000256" key="3">
    <source>
        <dbReference type="ARBA" id="ARBA00022840"/>
    </source>
</evidence>
<organism evidence="6 7">
    <name type="scientific">Corynebacterium ureicelerivorans</name>
    <dbReference type="NCBI Taxonomy" id="401472"/>
    <lineage>
        <taxon>Bacteria</taxon>
        <taxon>Bacillati</taxon>
        <taxon>Actinomycetota</taxon>
        <taxon>Actinomycetes</taxon>
        <taxon>Mycobacteriales</taxon>
        <taxon>Corynebacteriaceae</taxon>
        <taxon>Corynebacterium</taxon>
    </lineage>
</organism>
<keyword evidence="2" id="KW-0547">Nucleotide-binding</keyword>
<dbReference type="GO" id="GO:0015418">
    <property type="term" value="F:ABC-type quaternary ammonium compound transporting activity"/>
    <property type="evidence" value="ECO:0007669"/>
    <property type="project" value="UniProtKB-EC"/>
</dbReference>
<dbReference type="InterPro" id="IPR027417">
    <property type="entry name" value="P-loop_NTPase"/>
</dbReference>
<accession>A0A077HKV1</accession>
<dbReference type="InterPro" id="IPR003439">
    <property type="entry name" value="ABC_transporter-like_ATP-bd"/>
</dbReference>
<evidence type="ECO:0000256" key="4">
    <source>
        <dbReference type="ARBA" id="ARBA00066388"/>
    </source>
</evidence>
<dbReference type="PROSITE" id="PS00211">
    <property type="entry name" value="ABC_TRANSPORTER_1"/>
    <property type="match status" value="1"/>
</dbReference>
<dbReference type="SMART" id="SM00382">
    <property type="entry name" value="AAA"/>
    <property type="match status" value="1"/>
</dbReference>
<name>A0A077HKV1_9CORY</name>
<keyword evidence="3" id="KW-0067">ATP-binding</keyword>
<evidence type="ECO:0000313" key="6">
    <source>
        <dbReference type="EMBL" id="AIL96804.1"/>
    </source>
</evidence>
<dbReference type="InterPro" id="IPR017871">
    <property type="entry name" value="ABC_transporter-like_CS"/>
</dbReference>
<gene>
    <name evidence="6" type="ORF">CUREI_05410</name>
</gene>
<dbReference type="EC" id="7.6.2.9" evidence="4"/>
<dbReference type="Pfam" id="PF00005">
    <property type="entry name" value="ABC_tran"/>
    <property type="match status" value="1"/>
</dbReference>
<dbReference type="AlphaFoldDB" id="A0A077HKV1"/>
<evidence type="ECO:0000256" key="1">
    <source>
        <dbReference type="ARBA" id="ARBA00022448"/>
    </source>
</evidence>
<evidence type="ECO:0000313" key="7">
    <source>
        <dbReference type="Proteomes" id="UP000028939"/>
    </source>
</evidence>
<protein>
    <recommendedName>
        <fullName evidence="4">ABC-type quaternary amine transporter</fullName>
        <ecNumber evidence="4">7.6.2.9</ecNumber>
    </recommendedName>
</protein>
<dbReference type="STRING" id="401472.CUREI_05410"/>
<dbReference type="RefSeq" id="WP_038611258.1">
    <property type="nucleotide sequence ID" value="NZ_CP009215.1"/>
</dbReference>
<dbReference type="OrthoDB" id="4395244at2"/>
<evidence type="ECO:0000256" key="2">
    <source>
        <dbReference type="ARBA" id="ARBA00022741"/>
    </source>
</evidence>
<dbReference type="HOGENOM" id="CLU_000604_1_1_11"/>
<dbReference type="Gene3D" id="3.40.50.300">
    <property type="entry name" value="P-loop containing nucleotide triphosphate hydrolases"/>
    <property type="match status" value="1"/>
</dbReference>
<dbReference type="SUPFAM" id="SSF52540">
    <property type="entry name" value="P-loop containing nucleoside triphosphate hydrolases"/>
    <property type="match status" value="1"/>
</dbReference>
<evidence type="ECO:0000259" key="5">
    <source>
        <dbReference type="PROSITE" id="PS50893"/>
    </source>
</evidence>
<dbReference type="KEGG" id="cuv:CUREI_05410"/>
<dbReference type="PANTHER" id="PTHR42781">
    <property type="entry name" value="SPERMIDINE/PUTRESCINE IMPORT ATP-BINDING PROTEIN POTA"/>
    <property type="match status" value="1"/>
</dbReference>
<dbReference type="GO" id="GO:0016887">
    <property type="term" value="F:ATP hydrolysis activity"/>
    <property type="evidence" value="ECO:0007669"/>
    <property type="project" value="InterPro"/>
</dbReference>
<dbReference type="PANTHER" id="PTHR42781:SF4">
    <property type="entry name" value="SPERMIDINE_PUTRESCINE IMPORT ATP-BINDING PROTEIN POTA"/>
    <property type="match status" value="1"/>
</dbReference>
<feature type="domain" description="ABC transporter" evidence="5">
    <location>
        <begin position="4"/>
        <end position="235"/>
    </location>
</feature>
<dbReference type="PROSITE" id="PS50893">
    <property type="entry name" value="ABC_TRANSPORTER_2"/>
    <property type="match status" value="1"/>
</dbReference>
<dbReference type="GO" id="GO:0005524">
    <property type="term" value="F:ATP binding"/>
    <property type="evidence" value="ECO:0007669"/>
    <property type="project" value="UniProtKB-KW"/>
</dbReference>
<keyword evidence="7" id="KW-1185">Reference proteome</keyword>
<dbReference type="Proteomes" id="UP000028939">
    <property type="component" value="Chromosome"/>
</dbReference>
<dbReference type="InterPro" id="IPR003593">
    <property type="entry name" value="AAA+_ATPase"/>
</dbReference>
<dbReference type="EMBL" id="CP009215">
    <property type="protein sequence ID" value="AIL96804.1"/>
    <property type="molecule type" value="Genomic_DNA"/>
</dbReference>
<sequence length="352" mass="37518">MSAIVVSGLKVVFPDGTVGLQDINLTIPSGEFVALVGPSGSGKTTLLRTVAGFIEPAAGSIELGGRDVSNTPPERRHMGMVFQQHAVWPHMSVADNVAYPLRRAGVKRAEEKQRVEQTLTTVGLDGYGDRRPATLSGGQRQRVALARAIVAEPEVLLLDEALSALDEPLRDSLRRELVELTRESNLTTVHVTHDRKEAIAIADRIAVLHDGRLEQFDTPEAIMTSPATAWVASFIADATLLDGAVREGLVEVGSLGMTWPVGGVQANGELRDGESVVVAVLPGMVGTGVSASENTLNATVTSVLYEVNSYTANLKASGVEFRVRLGLTPKPKVGDRVAITIASPKVYKTESW</sequence>